<comment type="caution">
    <text evidence="1">The sequence shown here is derived from an EMBL/GenBank/DDBJ whole genome shotgun (WGS) entry which is preliminary data.</text>
</comment>
<dbReference type="EMBL" id="JBHRTP010000028">
    <property type="protein sequence ID" value="MFC3108342.1"/>
    <property type="molecule type" value="Genomic_DNA"/>
</dbReference>
<dbReference type="Proteomes" id="UP001595530">
    <property type="component" value="Unassembled WGS sequence"/>
</dbReference>
<name>A0ABV7F3F2_9BURK</name>
<dbReference type="RefSeq" id="WP_390331488.1">
    <property type="nucleotide sequence ID" value="NZ_JBHRTP010000028.1"/>
</dbReference>
<gene>
    <name evidence="1" type="ORF">ACFOFO_10275</name>
</gene>
<proteinExistence type="predicted"/>
<organism evidence="1 2">
    <name type="scientific">Undibacterium arcticum</name>
    <dbReference type="NCBI Taxonomy" id="1762892"/>
    <lineage>
        <taxon>Bacteria</taxon>
        <taxon>Pseudomonadati</taxon>
        <taxon>Pseudomonadota</taxon>
        <taxon>Betaproteobacteria</taxon>
        <taxon>Burkholderiales</taxon>
        <taxon>Oxalobacteraceae</taxon>
        <taxon>Undibacterium</taxon>
    </lineage>
</organism>
<evidence type="ECO:0000313" key="2">
    <source>
        <dbReference type="Proteomes" id="UP001595530"/>
    </source>
</evidence>
<sequence length="106" mass="12289">MKIRMVEMRKEGVEIPRRMLKDRSTKQWKGTLAILDTTGQGLHRQVKIARHTYGEGLGQIVHEILDPHIVWANDEKFVLTGFERRRSGESLVDYAQSWLCIVGWGE</sequence>
<reference evidence="2" key="1">
    <citation type="journal article" date="2019" name="Int. J. Syst. Evol. Microbiol.">
        <title>The Global Catalogue of Microorganisms (GCM) 10K type strain sequencing project: providing services to taxonomists for standard genome sequencing and annotation.</title>
        <authorList>
            <consortium name="The Broad Institute Genomics Platform"/>
            <consortium name="The Broad Institute Genome Sequencing Center for Infectious Disease"/>
            <person name="Wu L."/>
            <person name="Ma J."/>
        </authorList>
    </citation>
    <scope>NUCLEOTIDE SEQUENCE [LARGE SCALE GENOMIC DNA]</scope>
    <source>
        <strain evidence="2">KCTC 42986</strain>
    </source>
</reference>
<keyword evidence="2" id="KW-1185">Reference proteome</keyword>
<accession>A0ABV7F3F2</accession>
<protein>
    <submittedName>
        <fullName evidence="1">Uncharacterized protein</fullName>
    </submittedName>
</protein>
<evidence type="ECO:0000313" key="1">
    <source>
        <dbReference type="EMBL" id="MFC3108342.1"/>
    </source>
</evidence>